<sequence length="318" mass="33921">MLIVLSVLISVRSSVFLRPDNLIDLLKNNAVLGIMALGMTLVIITGGIDVSVGAVVALLTVLAGKFMVTFSGNLLLVFLVAIASGILIGIINGTLIALANIPAIVVTLGSMSIINGLMLYYTNGSWINDLPTWFIDFGKITFFKFTDASGNMVGIPIQIVIFLIMIFLTWALLKYTLIGRAVYAIGGNPVSAKRVGINIGRTLIFVYAYMGFLAGVAAVTHTSIMRQVDPNAFLGFELQVVAAVVVGGASITGGSGSVIGTVLGVLFMAVLNNGLILTHIPTFWQKIIVGLIIILAVSFDVIQRKRMEKSLPRVDVEY</sequence>
<evidence type="ECO:0000256" key="4">
    <source>
        <dbReference type="ARBA" id="ARBA00022519"/>
    </source>
</evidence>
<dbReference type="PANTHER" id="PTHR32196">
    <property type="entry name" value="ABC TRANSPORTER PERMEASE PROTEIN YPHD-RELATED-RELATED"/>
    <property type="match status" value="1"/>
</dbReference>
<keyword evidence="7 8" id="KW-0472">Membrane</keyword>
<keyword evidence="10" id="KW-1185">Reference proteome</keyword>
<evidence type="ECO:0000313" key="9">
    <source>
        <dbReference type="EMBL" id="PRR70437.1"/>
    </source>
</evidence>
<evidence type="ECO:0000256" key="6">
    <source>
        <dbReference type="ARBA" id="ARBA00022989"/>
    </source>
</evidence>
<accession>A0A2T0AN99</accession>
<dbReference type="Pfam" id="PF02653">
    <property type="entry name" value="BPD_transp_2"/>
    <property type="match status" value="1"/>
</dbReference>
<comment type="subcellular location">
    <subcellularLocation>
        <location evidence="1">Cell membrane</location>
        <topology evidence="1">Multi-pass membrane protein</topology>
    </subcellularLocation>
</comment>
<dbReference type="AlphaFoldDB" id="A0A2T0AN99"/>
<evidence type="ECO:0000313" key="10">
    <source>
        <dbReference type="Proteomes" id="UP000238415"/>
    </source>
</evidence>
<dbReference type="CDD" id="cd06579">
    <property type="entry name" value="TM_PBP1_transp_AraH_like"/>
    <property type="match status" value="1"/>
</dbReference>
<feature type="transmembrane region" description="Helical" evidence="8">
    <location>
        <begin position="29"/>
        <end position="62"/>
    </location>
</feature>
<keyword evidence="6 8" id="KW-1133">Transmembrane helix</keyword>
<keyword evidence="3" id="KW-1003">Cell membrane</keyword>
<feature type="transmembrane region" description="Helical" evidence="8">
    <location>
        <begin position="101"/>
        <end position="121"/>
    </location>
</feature>
<feature type="transmembrane region" description="Helical" evidence="8">
    <location>
        <begin position="153"/>
        <end position="173"/>
    </location>
</feature>
<feature type="transmembrane region" description="Helical" evidence="8">
    <location>
        <begin position="240"/>
        <end position="271"/>
    </location>
</feature>
<evidence type="ECO:0000256" key="3">
    <source>
        <dbReference type="ARBA" id="ARBA00022475"/>
    </source>
</evidence>
<evidence type="ECO:0000256" key="2">
    <source>
        <dbReference type="ARBA" id="ARBA00022448"/>
    </source>
</evidence>
<evidence type="ECO:0000256" key="7">
    <source>
        <dbReference type="ARBA" id="ARBA00023136"/>
    </source>
</evidence>
<dbReference type="GO" id="GO:0022857">
    <property type="term" value="F:transmembrane transporter activity"/>
    <property type="evidence" value="ECO:0007669"/>
    <property type="project" value="InterPro"/>
</dbReference>
<feature type="transmembrane region" description="Helical" evidence="8">
    <location>
        <begin position="199"/>
        <end position="219"/>
    </location>
</feature>
<keyword evidence="4" id="KW-0997">Cell inner membrane</keyword>
<feature type="transmembrane region" description="Helical" evidence="8">
    <location>
        <begin position="283"/>
        <end position="302"/>
    </location>
</feature>
<evidence type="ECO:0000256" key="8">
    <source>
        <dbReference type="SAM" id="Phobius"/>
    </source>
</evidence>
<keyword evidence="5 8" id="KW-0812">Transmembrane</keyword>
<proteinExistence type="predicted"/>
<feature type="transmembrane region" description="Helical" evidence="8">
    <location>
        <begin position="74"/>
        <end position="95"/>
    </location>
</feature>
<dbReference type="InterPro" id="IPR001851">
    <property type="entry name" value="ABC_transp_permease"/>
</dbReference>
<evidence type="ECO:0000256" key="5">
    <source>
        <dbReference type="ARBA" id="ARBA00022692"/>
    </source>
</evidence>
<evidence type="ECO:0000256" key="1">
    <source>
        <dbReference type="ARBA" id="ARBA00004651"/>
    </source>
</evidence>
<organism evidence="9 10">
    <name type="scientific">Neomoorella humiferrea</name>
    <dbReference type="NCBI Taxonomy" id="676965"/>
    <lineage>
        <taxon>Bacteria</taxon>
        <taxon>Bacillati</taxon>
        <taxon>Bacillota</taxon>
        <taxon>Clostridia</taxon>
        <taxon>Neomoorellales</taxon>
        <taxon>Neomoorellaceae</taxon>
        <taxon>Neomoorella</taxon>
    </lineage>
</organism>
<dbReference type="GO" id="GO:0005886">
    <property type="term" value="C:plasma membrane"/>
    <property type="evidence" value="ECO:0007669"/>
    <property type="project" value="UniProtKB-SubCell"/>
</dbReference>
<comment type="caution">
    <text evidence="9">The sequence shown here is derived from an EMBL/GenBank/DDBJ whole genome shotgun (WGS) entry which is preliminary data.</text>
</comment>
<dbReference type="EMBL" id="PVXM01000048">
    <property type="protein sequence ID" value="PRR70437.1"/>
    <property type="molecule type" value="Genomic_DNA"/>
</dbReference>
<keyword evidence="2" id="KW-0813">Transport</keyword>
<reference evidence="9 10" key="1">
    <citation type="submission" date="2018-03" db="EMBL/GenBank/DDBJ databases">
        <title>Genome sequence of Moorella humiferrea DSM 23265.</title>
        <authorList>
            <person name="Poehlein A."/>
            <person name="Daniel R."/>
        </authorList>
    </citation>
    <scope>NUCLEOTIDE SEQUENCE [LARGE SCALE GENOMIC DNA]</scope>
    <source>
        <strain evidence="9 10">DSM 23265</strain>
    </source>
</reference>
<name>A0A2T0AN99_9FIRM</name>
<dbReference type="Proteomes" id="UP000238415">
    <property type="component" value="Unassembled WGS sequence"/>
</dbReference>
<gene>
    <name evidence="9" type="primary">rbsC_4</name>
    <name evidence="9" type="ORF">MOHU_18530</name>
</gene>
<dbReference type="PANTHER" id="PTHR32196:SF21">
    <property type="entry name" value="ABC TRANSPORTER PERMEASE PROTEIN YPHD-RELATED"/>
    <property type="match status" value="1"/>
</dbReference>
<protein>
    <submittedName>
        <fullName evidence="9">Ribose transport system permease protein RbsC</fullName>
    </submittedName>
</protein>